<evidence type="ECO:0000313" key="3">
    <source>
        <dbReference type="WBParaSite" id="ALUE_0001400001-mRNA-1"/>
    </source>
</evidence>
<feature type="compositionally biased region" description="Basic and acidic residues" evidence="1">
    <location>
        <begin position="434"/>
        <end position="448"/>
    </location>
</feature>
<accession>A0A0M3I992</accession>
<dbReference type="Gene3D" id="1.10.8.10">
    <property type="entry name" value="DNA helicase RuvA subunit, C-terminal domain"/>
    <property type="match status" value="1"/>
</dbReference>
<evidence type="ECO:0000313" key="2">
    <source>
        <dbReference type="Proteomes" id="UP000036681"/>
    </source>
</evidence>
<sequence>MKRTEAIVDSLRSRGLLVQLGVPSDDNVKSTLCEISELLPHFSLQFIHLCLRHFGYEKELTTNALLDTTTLPLDLRALMYIELSPDAVPSNVVPTFTVPCGFCKSTTPKGPKLVVMQKVGRFLLNTLLASAVGIADELFAINEDYEDRTAELMSNAMDGEVMVAPLAEMGGGQLISMKPVTIEGNSMKVDGLEIVANEELKYGEISKQRLATVEEDDLRTKLEHLSTTEKTAVEKMNAQRDEPCIPLTIGKKHGGVEKFRVPDSEKIALRPLYERYLYDDSKTLCEDVYDDEYDDTFDFQRTFTIDITRGDEMEALEGVEPNKNRMVEESLETDVIEGEGDKDVQGGRGRRVRGGNKKREMYASMQPEQTKDATSTDIAAAIDTIGSSRETGEDNVTQGAGASSRPRGRGRGGERGTYTGGRERQLKERHKGSDRRYQADRKMRGGMF</sequence>
<organism evidence="2 3">
    <name type="scientific">Ascaris lumbricoides</name>
    <name type="common">Giant roundworm</name>
    <dbReference type="NCBI Taxonomy" id="6252"/>
    <lineage>
        <taxon>Eukaryota</taxon>
        <taxon>Metazoa</taxon>
        <taxon>Ecdysozoa</taxon>
        <taxon>Nematoda</taxon>
        <taxon>Chromadorea</taxon>
        <taxon>Rhabditida</taxon>
        <taxon>Spirurina</taxon>
        <taxon>Ascaridomorpha</taxon>
        <taxon>Ascaridoidea</taxon>
        <taxon>Ascarididae</taxon>
        <taxon>Ascaris</taxon>
    </lineage>
</organism>
<feature type="region of interest" description="Disordered" evidence="1">
    <location>
        <begin position="336"/>
        <end position="448"/>
    </location>
</feature>
<dbReference type="Proteomes" id="UP000036681">
    <property type="component" value="Unplaced"/>
</dbReference>
<dbReference type="AlphaFoldDB" id="A0A0M3I992"/>
<dbReference type="WBParaSite" id="ALUE_0001400001-mRNA-1">
    <property type="protein sequence ID" value="ALUE_0001400001-mRNA-1"/>
    <property type="gene ID" value="ALUE_0001400001"/>
</dbReference>
<evidence type="ECO:0000256" key="1">
    <source>
        <dbReference type="SAM" id="MobiDB-lite"/>
    </source>
</evidence>
<reference evidence="3" key="1">
    <citation type="submission" date="2017-02" db="UniProtKB">
        <authorList>
            <consortium name="WormBaseParasite"/>
        </authorList>
    </citation>
    <scope>IDENTIFICATION</scope>
</reference>
<keyword evidence="2" id="KW-1185">Reference proteome</keyword>
<name>A0A0M3I992_ASCLU</name>
<feature type="compositionally biased region" description="Low complexity" evidence="1">
    <location>
        <begin position="372"/>
        <end position="388"/>
    </location>
</feature>
<proteinExistence type="predicted"/>
<protein>
    <submittedName>
        <fullName evidence="3">CUE domain-containing protein</fullName>
    </submittedName>
</protein>